<keyword evidence="2" id="KW-0808">Transferase</keyword>
<dbReference type="Gene3D" id="3.40.630.30">
    <property type="match status" value="1"/>
</dbReference>
<dbReference type="CDD" id="cd04301">
    <property type="entry name" value="NAT_SF"/>
    <property type="match status" value="1"/>
</dbReference>
<dbReference type="Proteomes" id="UP001597512">
    <property type="component" value="Unassembled WGS sequence"/>
</dbReference>
<protein>
    <submittedName>
        <fullName evidence="2">GNAT family N-acetyltransferase</fullName>
        <ecNumber evidence="2">2.3.-.-</ecNumber>
    </submittedName>
</protein>
<reference evidence="3" key="1">
    <citation type="journal article" date="2019" name="Int. J. Syst. Evol. Microbiol.">
        <title>The Global Catalogue of Microorganisms (GCM) 10K type strain sequencing project: providing services to taxonomists for standard genome sequencing and annotation.</title>
        <authorList>
            <consortium name="The Broad Institute Genomics Platform"/>
            <consortium name="The Broad Institute Genome Sequencing Center for Infectious Disease"/>
            <person name="Wu L."/>
            <person name="Ma J."/>
        </authorList>
    </citation>
    <scope>NUCLEOTIDE SEQUENCE [LARGE SCALE GENOMIC DNA]</scope>
    <source>
        <strain evidence="3">KCTC 52490</strain>
    </source>
</reference>
<dbReference type="PROSITE" id="PS51186">
    <property type="entry name" value="GNAT"/>
    <property type="match status" value="1"/>
</dbReference>
<dbReference type="RefSeq" id="WP_381497449.1">
    <property type="nucleotide sequence ID" value="NZ_JBHUOM010000002.1"/>
</dbReference>
<gene>
    <name evidence="2" type="ORF">ACFS25_05605</name>
</gene>
<sequence>MELSYEHYSDLPPEPRLTSMIELLTSLFDDQSQSELLSELTYQSTRTGLYALLTIANGHVVGCKLGYERKPGHFYSWLGGVHPDFRSHGIATELMRQQHNWCRQQKYHAVRTQTYNRWRGMLLLNLRLGFDIIGTVQGKHGLAIVLEKVL</sequence>
<evidence type="ECO:0000313" key="2">
    <source>
        <dbReference type="EMBL" id="MFD2933248.1"/>
    </source>
</evidence>
<name>A0ABW6AGN0_9BACT</name>
<dbReference type="InterPro" id="IPR000182">
    <property type="entry name" value="GNAT_dom"/>
</dbReference>
<keyword evidence="3" id="KW-1185">Reference proteome</keyword>
<evidence type="ECO:0000259" key="1">
    <source>
        <dbReference type="PROSITE" id="PS51186"/>
    </source>
</evidence>
<evidence type="ECO:0000313" key="3">
    <source>
        <dbReference type="Proteomes" id="UP001597512"/>
    </source>
</evidence>
<proteinExistence type="predicted"/>
<dbReference type="InterPro" id="IPR016181">
    <property type="entry name" value="Acyl_CoA_acyltransferase"/>
</dbReference>
<dbReference type="SUPFAM" id="SSF55729">
    <property type="entry name" value="Acyl-CoA N-acyltransferases (Nat)"/>
    <property type="match status" value="1"/>
</dbReference>
<accession>A0ABW6AGN0</accession>
<organism evidence="2 3">
    <name type="scientific">Spirosoma flavum</name>
    <dbReference type="NCBI Taxonomy" id="2048557"/>
    <lineage>
        <taxon>Bacteria</taxon>
        <taxon>Pseudomonadati</taxon>
        <taxon>Bacteroidota</taxon>
        <taxon>Cytophagia</taxon>
        <taxon>Cytophagales</taxon>
        <taxon>Cytophagaceae</taxon>
        <taxon>Spirosoma</taxon>
    </lineage>
</organism>
<comment type="caution">
    <text evidence="2">The sequence shown here is derived from an EMBL/GenBank/DDBJ whole genome shotgun (WGS) entry which is preliminary data.</text>
</comment>
<keyword evidence="2" id="KW-0012">Acyltransferase</keyword>
<dbReference type="EMBL" id="JBHUOM010000002">
    <property type="protein sequence ID" value="MFD2933248.1"/>
    <property type="molecule type" value="Genomic_DNA"/>
</dbReference>
<dbReference type="GO" id="GO:0016746">
    <property type="term" value="F:acyltransferase activity"/>
    <property type="evidence" value="ECO:0007669"/>
    <property type="project" value="UniProtKB-KW"/>
</dbReference>
<dbReference type="Pfam" id="PF00583">
    <property type="entry name" value="Acetyltransf_1"/>
    <property type="match status" value="1"/>
</dbReference>
<dbReference type="EC" id="2.3.-.-" evidence="2"/>
<feature type="domain" description="N-acetyltransferase" evidence="1">
    <location>
        <begin position="6"/>
        <end position="150"/>
    </location>
</feature>